<dbReference type="InterPro" id="IPR012337">
    <property type="entry name" value="RNaseH-like_sf"/>
</dbReference>
<evidence type="ECO:0000256" key="2">
    <source>
        <dbReference type="ARBA" id="ARBA00022578"/>
    </source>
</evidence>
<comment type="caution">
    <text evidence="6">The sequence shown here is derived from an EMBL/GenBank/DDBJ whole genome shotgun (WGS) entry which is preliminary data.</text>
</comment>
<dbReference type="NCBIfam" id="NF033592">
    <property type="entry name" value="transpos_IS4_1"/>
    <property type="match status" value="1"/>
</dbReference>
<dbReference type="InterPro" id="IPR002559">
    <property type="entry name" value="Transposase_11"/>
</dbReference>
<dbReference type="PANTHER" id="PTHR33258:SF1">
    <property type="entry name" value="TRANSPOSASE INSL FOR INSERTION SEQUENCE ELEMENT IS186A-RELATED"/>
    <property type="match status" value="1"/>
</dbReference>
<evidence type="ECO:0000259" key="5">
    <source>
        <dbReference type="Pfam" id="PF01609"/>
    </source>
</evidence>
<dbReference type="PANTHER" id="PTHR33258">
    <property type="entry name" value="TRANSPOSASE INSL FOR INSERTION SEQUENCE ELEMENT IS186A-RELATED"/>
    <property type="match status" value="1"/>
</dbReference>
<keyword evidence="3" id="KW-0238">DNA-binding</keyword>
<evidence type="ECO:0000313" key="6">
    <source>
        <dbReference type="EMBL" id="GAG37548.1"/>
    </source>
</evidence>
<dbReference type="InterPro" id="IPR047952">
    <property type="entry name" value="Transpos_IS4"/>
</dbReference>
<feature type="non-terminal residue" evidence="6">
    <location>
        <position position="246"/>
    </location>
</feature>
<dbReference type="Pfam" id="PF01609">
    <property type="entry name" value="DDE_Tnp_1"/>
    <property type="match status" value="1"/>
</dbReference>
<evidence type="ECO:0000256" key="3">
    <source>
        <dbReference type="ARBA" id="ARBA00023125"/>
    </source>
</evidence>
<evidence type="ECO:0000256" key="1">
    <source>
        <dbReference type="ARBA" id="ARBA00010075"/>
    </source>
</evidence>
<keyword evidence="2" id="KW-0815">Transposition</keyword>
<gene>
    <name evidence="6" type="ORF">S01H1_70944</name>
</gene>
<dbReference type="SUPFAM" id="SSF53098">
    <property type="entry name" value="Ribonuclease H-like"/>
    <property type="match status" value="1"/>
</dbReference>
<reference evidence="6" key="1">
    <citation type="journal article" date="2014" name="Front. Microbiol.">
        <title>High frequency of phylogenetically diverse reductive dehalogenase-homologous genes in deep subseafloor sedimentary metagenomes.</title>
        <authorList>
            <person name="Kawai M."/>
            <person name="Futagami T."/>
            <person name="Toyoda A."/>
            <person name="Takaki Y."/>
            <person name="Nishi S."/>
            <person name="Hori S."/>
            <person name="Arai W."/>
            <person name="Tsubouchi T."/>
            <person name="Morono Y."/>
            <person name="Uchiyama I."/>
            <person name="Ito T."/>
            <person name="Fujiyama A."/>
            <person name="Inagaki F."/>
            <person name="Takami H."/>
        </authorList>
    </citation>
    <scope>NUCLEOTIDE SEQUENCE</scope>
    <source>
        <strain evidence="6">Expedition CK06-06</strain>
    </source>
</reference>
<evidence type="ECO:0000256" key="4">
    <source>
        <dbReference type="ARBA" id="ARBA00023172"/>
    </source>
</evidence>
<proteinExistence type="inferred from homology"/>
<dbReference type="GO" id="GO:0004803">
    <property type="term" value="F:transposase activity"/>
    <property type="evidence" value="ECO:0007669"/>
    <property type="project" value="InterPro"/>
</dbReference>
<organism evidence="6">
    <name type="scientific">marine sediment metagenome</name>
    <dbReference type="NCBI Taxonomy" id="412755"/>
    <lineage>
        <taxon>unclassified sequences</taxon>
        <taxon>metagenomes</taxon>
        <taxon>ecological metagenomes</taxon>
    </lineage>
</organism>
<sequence>RILGCPRAALGSLSEAARVFDADLLRGIIGKLVDKLPPIQRNTPFDEIKGVITLVDGTLLPALPKLVEAMWQDDQHKAFKLHTHFELLKGVPTRMDLTDANASERDVLAACLGPARVYVMDRGYVRFSLFKQIIDIGSSLICRARDNTLFDLIEARALSAEATHAGIVRDGVVRLTGGQAVEAGLDRPMRIIEIKCKAHRKISGKTGRGGPEQGETILIATNILDVPAEIIALVYKHRWAIETFFR</sequence>
<protein>
    <recommendedName>
        <fullName evidence="5">Transposase IS4-like domain-containing protein</fullName>
    </recommendedName>
</protein>
<comment type="similarity">
    <text evidence="1">Belongs to the transposase 11 family.</text>
</comment>
<feature type="non-terminal residue" evidence="6">
    <location>
        <position position="1"/>
    </location>
</feature>
<dbReference type="GO" id="GO:0003677">
    <property type="term" value="F:DNA binding"/>
    <property type="evidence" value="ECO:0007669"/>
    <property type="project" value="UniProtKB-KW"/>
</dbReference>
<dbReference type="Gene3D" id="3.90.350.10">
    <property type="entry name" value="Transposase Inhibitor Protein From Tn5, Chain A, domain 1"/>
    <property type="match status" value="1"/>
</dbReference>
<name>X0XLM9_9ZZZZ</name>
<keyword evidence="4" id="KW-0233">DNA recombination</keyword>
<dbReference type="GO" id="GO:0006313">
    <property type="term" value="P:DNA transposition"/>
    <property type="evidence" value="ECO:0007669"/>
    <property type="project" value="InterPro"/>
</dbReference>
<dbReference type="EMBL" id="BARS01047209">
    <property type="protein sequence ID" value="GAG37548.1"/>
    <property type="molecule type" value="Genomic_DNA"/>
</dbReference>
<feature type="domain" description="Transposase IS4-like" evidence="5">
    <location>
        <begin position="51"/>
        <end position="246"/>
    </location>
</feature>
<accession>X0XLM9</accession>
<dbReference type="AlphaFoldDB" id="X0XLM9"/>